<feature type="region of interest" description="Disordered" evidence="4">
    <location>
        <begin position="1"/>
        <end position="24"/>
    </location>
</feature>
<dbReference type="PANTHER" id="PTHR10672:SF3">
    <property type="entry name" value="PROTEIN HU-LI TAI SHAO"/>
    <property type="match status" value="1"/>
</dbReference>
<evidence type="ECO:0000259" key="5">
    <source>
        <dbReference type="SMART" id="SM01007"/>
    </source>
</evidence>
<dbReference type="Proteomes" id="UP000053766">
    <property type="component" value="Unassembled WGS sequence"/>
</dbReference>
<comment type="subcellular location">
    <subcellularLocation>
        <location evidence="1">Cell membrane</location>
        <topology evidence="1">Peripheral membrane protein</topology>
        <orientation evidence="1">Cytoplasmic side</orientation>
    </subcellularLocation>
</comment>
<keyword evidence="3" id="KW-0009">Actin-binding</keyword>
<dbReference type="Pfam" id="PF00596">
    <property type="entry name" value="Aldolase_II"/>
    <property type="match status" value="1"/>
</dbReference>
<dbReference type="InterPro" id="IPR001303">
    <property type="entry name" value="Aldolase_II/adducin_N"/>
</dbReference>
<feature type="domain" description="Class II aldolase/adducin N-terminal" evidence="5">
    <location>
        <begin position="148"/>
        <end position="329"/>
    </location>
</feature>
<dbReference type="GO" id="GO:0014069">
    <property type="term" value="C:postsynaptic density"/>
    <property type="evidence" value="ECO:0007669"/>
    <property type="project" value="TreeGrafter"/>
</dbReference>
<evidence type="ECO:0000313" key="6">
    <source>
        <dbReference type="EMBL" id="KJH43654.1"/>
    </source>
</evidence>
<comment type="similarity">
    <text evidence="2">Belongs to the aldolase class II family. Adducin subfamily.</text>
</comment>
<dbReference type="GO" id="GO:0005856">
    <property type="term" value="C:cytoskeleton"/>
    <property type="evidence" value="ECO:0007669"/>
    <property type="project" value="TreeGrafter"/>
</dbReference>
<dbReference type="FunFam" id="3.40.225.10:FF:000013">
    <property type="entry name" value="Class II aldolase"/>
    <property type="match status" value="1"/>
</dbReference>
<dbReference type="EMBL" id="KN716538">
    <property type="protein sequence ID" value="KJH43654.1"/>
    <property type="molecule type" value="Genomic_DNA"/>
</dbReference>
<dbReference type="SUPFAM" id="SSF53639">
    <property type="entry name" value="AraD/HMP-PK domain-like"/>
    <property type="match status" value="1"/>
</dbReference>
<reference evidence="7" key="2">
    <citation type="journal article" date="2016" name="Sci. Rep.">
        <title>Dictyocaulus viviparus genome, variome and transcriptome elucidate lungworm biology and support future intervention.</title>
        <authorList>
            <person name="McNulty S.N."/>
            <person name="Strube C."/>
            <person name="Rosa B.A."/>
            <person name="Martin J.C."/>
            <person name="Tyagi R."/>
            <person name="Choi Y.J."/>
            <person name="Wang Q."/>
            <person name="Hallsworth Pepin K."/>
            <person name="Zhang X."/>
            <person name="Ozersky P."/>
            <person name="Wilson R.K."/>
            <person name="Sternberg P.W."/>
            <person name="Gasser R.B."/>
            <person name="Mitreva M."/>
        </authorList>
    </citation>
    <scope>NUCLEOTIDE SEQUENCE [LARGE SCALE GENOMIC DNA]</scope>
    <source>
        <strain evidence="7">HannoverDv2000</strain>
    </source>
</reference>
<dbReference type="SMART" id="SM01007">
    <property type="entry name" value="Aldolase_II"/>
    <property type="match status" value="1"/>
</dbReference>
<protein>
    <submittedName>
        <fullName evidence="6">Class II Aldolase and Adducin domain protein</fullName>
    </submittedName>
</protein>
<evidence type="ECO:0000256" key="2">
    <source>
        <dbReference type="ARBA" id="ARBA00006274"/>
    </source>
</evidence>
<evidence type="ECO:0000313" key="7">
    <source>
        <dbReference type="Proteomes" id="UP000053766"/>
    </source>
</evidence>
<evidence type="ECO:0000256" key="3">
    <source>
        <dbReference type="ARBA" id="ARBA00023203"/>
    </source>
</evidence>
<name>A0A0D8XIP9_DICVI</name>
<dbReference type="PANTHER" id="PTHR10672">
    <property type="entry name" value="ADDUCIN"/>
    <property type="match status" value="1"/>
</dbReference>
<dbReference type="OrthoDB" id="3238794at2759"/>
<reference evidence="6 7" key="1">
    <citation type="submission" date="2013-11" db="EMBL/GenBank/DDBJ databases">
        <title>Draft genome of the bovine lungworm Dictyocaulus viviparus.</title>
        <authorList>
            <person name="Mitreva M."/>
        </authorList>
    </citation>
    <scope>NUCLEOTIDE SEQUENCE [LARGE SCALE GENOMIC DNA]</scope>
    <source>
        <strain evidence="6 7">HannoverDv2000</strain>
    </source>
</reference>
<dbReference type="GO" id="GO:0051015">
    <property type="term" value="F:actin filament binding"/>
    <property type="evidence" value="ECO:0007669"/>
    <property type="project" value="TreeGrafter"/>
</dbReference>
<evidence type="ECO:0000256" key="4">
    <source>
        <dbReference type="SAM" id="MobiDB-lite"/>
    </source>
</evidence>
<dbReference type="InterPro" id="IPR051017">
    <property type="entry name" value="Aldolase-II_Adducin_sf"/>
</dbReference>
<accession>A0A0D8XIP9</accession>
<feature type="compositionally biased region" description="Basic and acidic residues" evidence="4">
    <location>
        <begin position="10"/>
        <end position="24"/>
    </location>
</feature>
<dbReference type="NCBIfam" id="NF005451">
    <property type="entry name" value="PRK07044.1"/>
    <property type="match status" value="1"/>
</dbReference>
<sequence>MTTRSANLSADRERPFRFDPDDPEYIKDLQRPAVIKEDLTEMERRKRVQQLLESKKFCKELEEVKYTAEYIRDSATTIERLLQVIRQESDSSRSDSEHLKTIQRLSELTISNGAVSFANLHSVAGSAIPIADLKGNDKYTRQEKLLRNKLASLYRLVDLFQWSQGIYNHITLRFPNDDNHILLNPFGLLYHEVTAGTIVKVDLHGDIVDPGTTKLGINQNEFLVHSTIHSARPDVRCILHMQTAVVSAVASMKCGLLPLCQEAMIIGPVAYHDYEGSLDDEENRKSLVKSLGDKNILIWRGDGCIVMGETLEEAVLLMRNFVVACDHQIRAARAGIDNLVIPDEKTVERAYNYARNTGNGGEVNRSPVKDQAGNIISWGIGELEWEAWMRVLDHAGFRTGHIYRQSLLRNKFSMAPSTVNNNDVALPPATSAVGLVRGALLFQSMLFLVFDKDYYRSQVSVGNVKRFITLV</sequence>
<organism evidence="6 7">
    <name type="scientific">Dictyocaulus viviparus</name>
    <name type="common">Bovine lungworm</name>
    <dbReference type="NCBI Taxonomy" id="29172"/>
    <lineage>
        <taxon>Eukaryota</taxon>
        <taxon>Metazoa</taxon>
        <taxon>Ecdysozoa</taxon>
        <taxon>Nematoda</taxon>
        <taxon>Chromadorea</taxon>
        <taxon>Rhabditida</taxon>
        <taxon>Rhabditina</taxon>
        <taxon>Rhabditomorpha</taxon>
        <taxon>Strongyloidea</taxon>
        <taxon>Metastrongylidae</taxon>
        <taxon>Dictyocaulus</taxon>
    </lineage>
</organism>
<gene>
    <name evidence="6" type="ORF">DICVIV_10328</name>
</gene>
<dbReference type="InterPro" id="IPR036409">
    <property type="entry name" value="Aldolase_II/adducin_N_sf"/>
</dbReference>
<dbReference type="Gene3D" id="3.40.225.10">
    <property type="entry name" value="Class II aldolase/adducin N-terminal domain"/>
    <property type="match status" value="1"/>
</dbReference>
<keyword evidence="7" id="KW-1185">Reference proteome</keyword>
<dbReference type="GO" id="GO:0005886">
    <property type="term" value="C:plasma membrane"/>
    <property type="evidence" value="ECO:0007669"/>
    <property type="project" value="UniProtKB-SubCell"/>
</dbReference>
<dbReference type="AlphaFoldDB" id="A0A0D8XIP9"/>
<proteinExistence type="inferred from homology"/>
<dbReference type="STRING" id="29172.A0A0D8XIP9"/>
<evidence type="ECO:0000256" key="1">
    <source>
        <dbReference type="ARBA" id="ARBA00004413"/>
    </source>
</evidence>